<accession>A0A343KJ99</accession>
<keyword evidence="1" id="KW-0472">Membrane</keyword>
<dbReference type="AlphaFoldDB" id="A0A343KJ99"/>
<reference evidence="2" key="1">
    <citation type="journal article" date="2017" name="Sci. Rep.">
        <title>Deep-level phylogeny of Cicadomorpha inferred from mitochondrial genomes sequenced by NGS.</title>
        <authorList>
            <person name="Song N."/>
            <person name="Cai W."/>
            <person name="Li H."/>
        </authorList>
    </citation>
    <scope>NUCLEOTIDE SEQUENCE</scope>
</reference>
<dbReference type="EMBL" id="KY039120">
    <property type="protein sequence ID" value="ATG83204.1"/>
    <property type="molecule type" value="Genomic_DNA"/>
</dbReference>
<geneLocation type="mitochondrion" evidence="2"/>
<evidence type="ECO:0000256" key="1">
    <source>
        <dbReference type="SAM" id="Phobius"/>
    </source>
</evidence>
<gene>
    <name evidence="2" type="primary">atp8</name>
</gene>
<keyword evidence="2" id="KW-0496">Mitochondrion</keyword>
<sequence length="53" mass="6789">MPQMAPMWWTLLFMFFIFSYLFFNVILFYFYDSKFVFNFNYSNLIVNNMIWVW</sequence>
<keyword evidence="1" id="KW-0812">Transmembrane</keyword>
<evidence type="ECO:0000313" key="2">
    <source>
        <dbReference type="EMBL" id="ATG83204.1"/>
    </source>
</evidence>
<proteinExistence type="predicted"/>
<name>A0A343KJ99_9HEMI</name>
<protein>
    <submittedName>
        <fullName evidence="2">ATP synthase F0 subunit 8</fullName>
    </submittedName>
</protein>
<feature type="transmembrane region" description="Helical" evidence="1">
    <location>
        <begin position="6"/>
        <end position="31"/>
    </location>
</feature>
<keyword evidence="1" id="KW-1133">Transmembrane helix</keyword>
<organism evidence="2">
    <name type="scientific">Aphrophora sp. EMHAU-15062701</name>
    <dbReference type="NCBI Taxonomy" id="2042339"/>
    <lineage>
        <taxon>Eukaryota</taxon>
        <taxon>Metazoa</taxon>
        <taxon>Ecdysozoa</taxon>
        <taxon>Arthropoda</taxon>
        <taxon>Hexapoda</taxon>
        <taxon>Insecta</taxon>
        <taxon>Pterygota</taxon>
        <taxon>Neoptera</taxon>
        <taxon>Paraneoptera</taxon>
        <taxon>Hemiptera</taxon>
        <taxon>Auchenorrhyncha</taxon>
        <taxon>Cercopoidea</taxon>
        <taxon>Aphrophoridae</taxon>
        <taxon>Aphrophora</taxon>
    </lineage>
</organism>